<organism evidence="2 3">
    <name type="scientific">Gadus morhua</name>
    <name type="common">Atlantic cod</name>
    <dbReference type="NCBI Taxonomy" id="8049"/>
    <lineage>
        <taxon>Eukaryota</taxon>
        <taxon>Metazoa</taxon>
        <taxon>Chordata</taxon>
        <taxon>Craniata</taxon>
        <taxon>Vertebrata</taxon>
        <taxon>Euteleostomi</taxon>
        <taxon>Actinopterygii</taxon>
        <taxon>Neopterygii</taxon>
        <taxon>Teleostei</taxon>
        <taxon>Neoteleostei</taxon>
        <taxon>Acanthomorphata</taxon>
        <taxon>Zeiogadaria</taxon>
        <taxon>Gadariae</taxon>
        <taxon>Gadiformes</taxon>
        <taxon>Gadoidei</taxon>
        <taxon>Gadidae</taxon>
        <taxon>Gadus</taxon>
    </lineage>
</organism>
<dbReference type="InterPro" id="IPR000477">
    <property type="entry name" value="RT_dom"/>
</dbReference>
<evidence type="ECO:0000313" key="2">
    <source>
        <dbReference type="Ensembl" id="ENSGMOP00000059709.1"/>
    </source>
</evidence>
<dbReference type="Pfam" id="PF00078">
    <property type="entry name" value="RVT_1"/>
    <property type="match status" value="1"/>
</dbReference>
<keyword evidence="3" id="KW-1185">Reference proteome</keyword>
<dbReference type="Ensembl" id="ENSGMOT00000072299.1">
    <property type="protein sequence ID" value="ENSGMOP00000059709.1"/>
    <property type="gene ID" value="ENSGMOG00000023288.1"/>
</dbReference>
<evidence type="ECO:0000313" key="3">
    <source>
        <dbReference type="Proteomes" id="UP000694546"/>
    </source>
</evidence>
<dbReference type="InterPro" id="IPR015095">
    <property type="entry name" value="AlkB_hom8_N"/>
</dbReference>
<accession>A0A8C5FT70</accession>
<dbReference type="SUPFAM" id="SSF56672">
    <property type="entry name" value="DNA/RNA polymerases"/>
    <property type="match status" value="1"/>
</dbReference>
<sequence>MFERLPSSGPDLCSDEMFRKAGEKLHLHLPAKLVRPPPVCIQSKQKQRRCHLQPAKYHSYSSGWWGGGNYVRMLFIDYSSAFNTIVPLRLIDKMRSLGINTQMCNWVLSFLTDRPQVVRVEGGVTSGPLTLNIGSPQGCVLSPLLYNIYTYDCTASGSSTSIIKFADDTVVLGLISDNNEQPYQNQVAELALWCQSNNLALNIKKTKEMVVDFRRKQDSGFTPLIINGEPVERVPSFKYLGVHITEDLTWTLHTQHVTKSSRQRLYFLQRLRKFKVSPSILKTFYSSAVESVLTGCISVWYGSCTAQDQANLQRVVRSAERTIRASLPNVKDIYHKRVESRAKNIRRDDTHPNASLFTLLPSGRRLQSLNSRTERLKRSFYPQAVRHLNSNF</sequence>
<feature type="domain" description="Reverse transcriptase" evidence="1">
    <location>
        <begin position="1"/>
        <end position="244"/>
    </location>
</feature>
<name>A0A8C5FT70_GADMO</name>
<dbReference type="OMA" id="IRRDDTH"/>
<reference evidence="2" key="1">
    <citation type="submission" date="2025-08" db="UniProtKB">
        <authorList>
            <consortium name="Ensembl"/>
        </authorList>
    </citation>
    <scope>IDENTIFICATION</scope>
</reference>
<protein>
    <recommendedName>
        <fullName evidence="1">Reverse transcriptase domain-containing protein</fullName>
    </recommendedName>
</protein>
<dbReference type="GO" id="GO:0008168">
    <property type="term" value="F:methyltransferase activity"/>
    <property type="evidence" value="ECO:0007669"/>
    <property type="project" value="InterPro"/>
</dbReference>
<dbReference type="PROSITE" id="PS50878">
    <property type="entry name" value="RT_POL"/>
    <property type="match status" value="1"/>
</dbReference>
<dbReference type="InterPro" id="IPR043502">
    <property type="entry name" value="DNA/RNA_pol_sf"/>
</dbReference>
<evidence type="ECO:0000259" key="1">
    <source>
        <dbReference type="PROSITE" id="PS50878"/>
    </source>
</evidence>
<dbReference type="AlphaFoldDB" id="A0A8C5FT70"/>
<dbReference type="GeneTree" id="ENSGT01020000230367"/>
<proteinExistence type="predicted"/>
<dbReference type="GO" id="GO:0016706">
    <property type="term" value="F:2-oxoglutarate-dependent dioxygenase activity"/>
    <property type="evidence" value="ECO:0007669"/>
    <property type="project" value="InterPro"/>
</dbReference>
<reference evidence="2" key="2">
    <citation type="submission" date="2025-09" db="UniProtKB">
        <authorList>
            <consortium name="Ensembl"/>
        </authorList>
    </citation>
    <scope>IDENTIFICATION</scope>
</reference>
<dbReference type="Pfam" id="PF09004">
    <property type="entry name" value="ALKBH8_N"/>
    <property type="match status" value="1"/>
</dbReference>
<dbReference type="PANTHER" id="PTHR33332">
    <property type="entry name" value="REVERSE TRANSCRIPTASE DOMAIN-CONTAINING PROTEIN"/>
    <property type="match status" value="1"/>
</dbReference>
<dbReference type="Proteomes" id="UP000694546">
    <property type="component" value="Chromosome 13"/>
</dbReference>